<gene>
    <name evidence="1" type="ORF">EfsSVR2332_16640</name>
</gene>
<dbReference type="EMBL" id="AP026729">
    <property type="protein sequence ID" value="BDQ61586.1"/>
    <property type="molecule type" value="Genomic_DNA"/>
</dbReference>
<evidence type="ECO:0000313" key="2">
    <source>
        <dbReference type="Proteomes" id="UP001317613"/>
    </source>
</evidence>
<name>A0AC59HPE8_ENTFL</name>
<proteinExistence type="predicted"/>
<accession>A0AC59HPE8</accession>
<reference evidence="1" key="1">
    <citation type="submission" date="2022-08" db="EMBL/GenBank/DDBJ databases">
        <title>Molecular epidemiological analysis of five strains of VanD-type vancomycin-resistant Enterococcus faecalis.</title>
        <authorList>
            <person name="Mimura K."/>
            <person name="Hashimoto Y."/>
            <person name="Tomita H."/>
        </authorList>
    </citation>
    <scope>NUCLEOTIDE SEQUENCE</scope>
    <source>
        <strain evidence="1">SVR2332</strain>
    </source>
</reference>
<protein>
    <submittedName>
        <fullName evidence="1">Uncharacterized protein</fullName>
    </submittedName>
</protein>
<organism evidence="1 2">
    <name type="scientific">Enterococcus faecalis</name>
    <name type="common">Streptococcus faecalis</name>
    <dbReference type="NCBI Taxonomy" id="1351"/>
    <lineage>
        <taxon>Bacteria</taxon>
        <taxon>Bacillati</taxon>
        <taxon>Bacillota</taxon>
        <taxon>Bacilli</taxon>
        <taxon>Lactobacillales</taxon>
        <taxon>Enterococcaceae</taxon>
        <taxon>Enterococcus</taxon>
    </lineage>
</organism>
<dbReference type="Proteomes" id="UP001317613">
    <property type="component" value="Chromosome"/>
</dbReference>
<evidence type="ECO:0000313" key="1">
    <source>
        <dbReference type="EMBL" id="BDQ61586.1"/>
    </source>
</evidence>
<sequence length="165" mass="19356">MYYQSLMSIKENLSSNGEAVTRILKSLDEWLISLSSQGLERINPYQFSLDCDYNARDVLRIFLQGSKENLFRIIYEVRNDEDEYIGQITEEQYKKLIVDEDPLFLYSRYSDEECEFFPHNVEIWFSINMKPIDIPEVISSPKKALASPLTGDDKNSDLFRDLMGR</sequence>